<evidence type="ECO:0000313" key="2">
    <source>
        <dbReference type="EMBL" id="SAK50338.1"/>
    </source>
</evidence>
<keyword evidence="1" id="KW-0472">Membrane</keyword>
<keyword evidence="3" id="KW-1185">Reference proteome</keyword>
<organism evidence="2 3">
    <name type="scientific">Caballeronia glebae</name>
    <dbReference type="NCBI Taxonomy" id="1777143"/>
    <lineage>
        <taxon>Bacteria</taxon>
        <taxon>Pseudomonadati</taxon>
        <taxon>Pseudomonadota</taxon>
        <taxon>Betaproteobacteria</taxon>
        <taxon>Burkholderiales</taxon>
        <taxon>Burkholderiaceae</taxon>
        <taxon>Caballeronia</taxon>
    </lineage>
</organism>
<dbReference type="EMBL" id="FCOJ02000007">
    <property type="protein sequence ID" value="SAK50338.1"/>
    <property type="molecule type" value="Genomic_DNA"/>
</dbReference>
<dbReference type="OrthoDB" id="9008652at2"/>
<evidence type="ECO:0000256" key="1">
    <source>
        <dbReference type="SAM" id="Phobius"/>
    </source>
</evidence>
<keyword evidence="1" id="KW-0812">Transmembrane</keyword>
<dbReference type="RefSeq" id="WP_086966414.1">
    <property type="nucleotide sequence ID" value="NZ_FCOJ02000007.1"/>
</dbReference>
<evidence type="ECO:0000313" key="3">
    <source>
        <dbReference type="Proteomes" id="UP000054596"/>
    </source>
</evidence>
<keyword evidence="1" id="KW-1133">Transmembrane helix</keyword>
<accession>A0A157ZXQ6</accession>
<dbReference type="Proteomes" id="UP000054596">
    <property type="component" value="Unassembled WGS sequence"/>
</dbReference>
<gene>
    <name evidence="2" type="ORF">AWB82_01399</name>
</gene>
<reference evidence="2" key="1">
    <citation type="submission" date="2016-01" db="EMBL/GenBank/DDBJ databases">
        <authorList>
            <person name="Peeters C."/>
        </authorList>
    </citation>
    <scope>NUCLEOTIDE SEQUENCE [LARGE SCALE GENOMIC DNA]</scope>
    <source>
        <strain evidence="2">LMG 29325</strain>
    </source>
</reference>
<dbReference type="AlphaFoldDB" id="A0A157ZXQ6"/>
<feature type="transmembrane region" description="Helical" evidence="1">
    <location>
        <begin position="46"/>
        <end position="63"/>
    </location>
</feature>
<proteinExistence type="predicted"/>
<feature type="transmembrane region" description="Helical" evidence="1">
    <location>
        <begin position="12"/>
        <end position="34"/>
    </location>
</feature>
<sequence>MKMTHRITSSTSGPAWGLAFGLMMTAIGVALWWRGMSSFPDTVDESLGIAALLVGIFMSVYAGREILHGRRRK</sequence>
<comment type="caution">
    <text evidence="2">The sequence shown here is derived from an EMBL/GenBank/DDBJ whole genome shotgun (WGS) entry which is preliminary data.</text>
</comment>
<protein>
    <submittedName>
        <fullName evidence="2">Uncharacterized protein</fullName>
    </submittedName>
</protein>
<name>A0A157ZXQ6_9BURK</name>